<evidence type="ECO:0000256" key="1">
    <source>
        <dbReference type="SAM" id="MobiDB-lite"/>
    </source>
</evidence>
<dbReference type="STRING" id="870435.A0A0C3PL48"/>
<proteinExistence type="predicted"/>
<evidence type="ECO:0000313" key="2">
    <source>
        <dbReference type="EMBL" id="KIO08999.1"/>
    </source>
</evidence>
<dbReference type="Proteomes" id="UP000054217">
    <property type="component" value="Unassembled WGS sequence"/>
</dbReference>
<reference evidence="3" key="2">
    <citation type="submission" date="2015-01" db="EMBL/GenBank/DDBJ databases">
        <title>Evolutionary Origins and Diversification of the Mycorrhizal Mutualists.</title>
        <authorList>
            <consortium name="DOE Joint Genome Institute"/>
            <consortium name="Mycorrhizal Genomics Consortium"/>
            <person name="Kohler A."/>
            <person name="Kuo A."/>
            <person name="Nagy L.G."/>
            <person name="Floudas D."/>
            <person name="Copeland A."/>
            <person name="Barry K.W."/>
            <person name="Cichocki N."/>
            <person name="Veneault-Fourrey C."/>
            <person name="LaButti K."/>
            <person name="Lindquist E.A."/>
            <person name="Lipzen A."/>
            <person name="Lundell T."/>
            <person name="Morin E."/>
            <person name="Murat C."/>
            <person name="Riley R."/>
            <person name="Ohm R."/>
            <person name="Sun H."/>
            <person name="Tunlid A."/>
            <person name="Henrissat B."/>
            <person name="Grigoriev I.V."/>
            <person name="Hibbett D.S."/>
            <person name="Martin F."/>
        </authorList>
    </citation>
    <scope>NUCLEOTIDE SEQUENCE [LARGE SCALE GENOMIC DNA]</scope>
    <source>
        <strain evidence="3">Marx 270</strain>
    </source>
</reference>
<dbReference type="InParanoid" id="A0A0C3PL48"/>
<dbReference type="Gene3D" id="2.60.40.640">
    <property type="match status" value="1"/>
</dbReference>
<dbReference type="EMBL" id="KN831955">
    <property type="protein sequence ID" value="KIO08999.1"/>
    <property type="molecule type" value="Genomic_DNA"/>
</dbReference>
<name>A0A0C3PL48_PISTI</name>
<dbReference type="OrthoDB" id="2333384at2759"/>
<feature type="region of interest" description="Disordered" evidence="1">
    <location>
        <begin position="1"/>
        <end position="34"/>
    </location>
</feature>
<protein>
    <recommendedName>
        <fullName evidence="4">Arrestin-like N-terminal domain-containing protein</fullName>
    </recommendedName>
</protein>
<dbReference type="AlphaFoldDB" id="A0A0C3PL48"/>
<dbReference type="InterPro" id="IPR014752">
    <property type="entry name" value="Arrestin-like_C"/>
</dbReference>
<evidence type="ECO:0008006" key="4">
    <source>
        <dbReference type="Google" id="ProtNLM"/>
    </source>
</evidence>
<evidence type="ECO:0000313" key="3">
    <source>
        <dbReference type="Proteomes" id="UP000054217"/>
    </source>
</evidence>
<reference evidence="2 3" key="1">
    <citation type="submission" date="2014-04" db="EMBL/GenBank/DDBJ databases">
        <authorList>
            <consortium name="DOE Joint Genome Institute"/>
            <person name="Kuo A."/>
            <person name="Kohler A."/>
            <person name="Costa M.D."/>
            <person name="Nagy L.G."/>
            <person name="Floudas D."/>
            <person name="Copeland A."/>
            <person name="Barry K.W."/>
            <person name="Cichocki N."/>
            <person name="Veneault-Fourrey C."/>
            <person name="LaButti K."/>
            <person name="Lindquist E.A."/>
            <person name="Lipzen A."/>
            <person name="Lundell T."/>
            <person name="Morin E."/>
            <person name="Murat C."/>
            <person name="Sun H."/>
            <person name="Tunlid A."/>
            <person name="Henrissat B."/>
            <person name="Grigoriev I.V."/>
            <person name="Hibbett D.S."/>
            <person name="Martin F."/>
            <person name="Nordberg H.P."/>
            <person name="Cantor M.N."/>
            <person name="Hua S.X."/>
        </authorList>
    </citation>
    <scope>NUCLEOTIDE SEQUENCE [LARGE SCALE GENOMIC DNA]</scope>
    <source>
        <strain evidence="2 3">Marx 270</strain>
    </source>
</reference>
<feature type="compositionally biased region" description="Low complexity" evidence="1">
    <location>
        <begin position="13"/>
        <end position="33"/>
    </location>
</feature>
<gene>
    <name evidence="2" type="ORF">M404DRAFT_131958</name>
</gene>
<organism evidence="2 3">
    <name type="scientific">Pisolithus tinctorius Marx 270</name>
    <dbReference type="NCBI Taxonomy" id="870435"/>
    <lineage>
        <taxon>Eukaryota</taxon>
        <taxon>Fungi</taxon>
        <taxon>Dikarya</taxon>
        <taxon>Basidiomycota</taxon>
        <taxon>Agaricomycotina</taxon>
        <taxon>Agaricomycetes</taxon>
        <taxon>Agaricomycetidae</taxon>
        <taxon>Boletales</taxon>
        <taxon>Sclerodermatineae</taxon>
        <taxon>Pisolithaceae</taxon>
        <taxon>Pisolithus</taxon>
    </lineage>
</organism>
<keyword evidence="3" id="KW-1185">Reference proteome</keyword>
<dbReference type="SUPFAM" id="SSF81296">
    <property type="entry name" value="E set domains"/>
    <property type="match status" value="1"/>
</dbReference>
<dbReference type="HOGENOM" id="CLU_025691_0_0_1"/>
<sequence length="373" mass="40675">MEDLPGYSRHSRAAQTQASSSNASNGNSRSGSTYSISLEDSKAHKWLTLHVLNRSPNPTSLPCFYQGDKIVGHVDLDVLKSEPIKAITIKVTAGTTFVGQEEDEFLKIENELWNPSVLLPDGSKVSKFEKGTYSWPFLISLPSEVEVLDGKVKKTFPLPATFSEKAVAGYLDYKLTVTIKRKGLNVNKTLVTSFAYVPVVRAQPPSPLLQKAIKENLPLLGPEDDPAGWHVLPSVNVRGTLFDSRQVEVTCTLALANPLTYARGTFAPVCLTLTGTDAQALGALSSPSAIRLFLVRSLATGSDATVELDDSERRTDNFFLETGAVGKRVLQGEVEVKRSSKPSCLFPKFTTRVSVICNPPLFISCSDMHVYKP</sequence>
<accession>A0A0C3PL48</accession>
<dbReference type="InterPro" id="IPR014756">
    <property type="entry name" value="Ig_E-set"/>
</dbReference>